<organism evidence="3 4">
    <name type="scientific">Haemonchus contortus</name>
    <name type="common">Barber pole worm</name>
    <dbReference type="NCBI Taxonomy" id="6289"/>
    <lineage>
        <taxon>Eukaryota</taxon>
        <taxon>Metazoa</taxon>
        <taxon>Ecdysozoa</taxon>
        <taxon>Nematoda</taxon>
        <taxon>Chromadorea</taxon>
        <taxon>Rhabditida</taxon>
        <taxon>Rhabditina</taxon>
        <taxon>Rhabditomorpha</taxon>
        <taxon>Strongyloidea</taxon>
        <taxon>Trichostrongylidae</taxon>
        <taxon>Haemonchus</taxon>
    </lineage>
</organism>
<sequence>MCKTQLILMVLAAATDACMKTIPTQPPIRPPTEPVDPPVEPACGKCNPNAVVFHQATAVDETNAIRQILSNNAQGCRRMNAICRSGSPTDDSFMEFNLGIGGPNIAPTVTALLTCRADGKWYYTDGTASLAITDVSCSTTKAPAATCATCDPNDVVFKEGIDADETDAIREDLPNNGQGCRQMNAICESGSDTDTSFMEFNDVVGGPPIAPTVTARLVCRADQKWYYTEGGNSLAINKVTCSTTKVDPVETCATCDPSVVEFLTAAGPDQTNAIMEELPDNAQGCKQMNAVCRSGTTSDSFMEFNGAIGGPDIAPTVTAVLTCRADQQWYFDDGVNALAITEVGCSVIPNVPACSTCDPTIVEFLTAAGPDQTNAIMEELPDNAQGCKQMNAVCRSGTTSDSFMEFNGAIGGPDIAPTVTAVLTCGDDQQWYFNDGMNALAITQVGCSVLPEPPACAMCDEAAVNFQPKMLPEELDAIKEALPNNADGCQQMNAVCQATAGNTAFMEFNEGIGGPNTGETVTALLTCGPDSKWYFTLMGVSLEITKIRCIGM</sequence>
<keyword evidence="1" id="KW-0732">Signal</keyword>
<feature type="domain" description="C6" evidence="2">
    <location>
        <begin position="459"/>
        <end position="549"/>
    </location>
</feature>
<evidence type="ECO:0000313" key="4">
    <source>
        <dbReference type="WBParaSite" id="HCON_00077390-00001"/>
    </source>
</evidence>
<feature type="chain" id="PRO_5029798428" evidence="1">
    <location>
        <begin position="18"/>
        <end position="552"/>
    </location>
</feature>
<feature type="signal peptide" evidence="1">
    <location>
        <begin position="1"/>
        <end position="17"/>
    </location>
</feature>
<feature type="domain" description="C6" evidence="2">
    <location>
        <begin position="354"/>
        <end position="447"/>
    </location>
</feature>
<dbReference type="SMART" id="SM01048">
    <property type="entry name" value="C6"/>
    <property type="match status" value="5"/>
</dbReference>
<proteinExistence type="predicted"/>
<dbReference type="OMA" id="QTNAIME"/>
<dbReference type="Proteomes" id="UP000025227">
    <property type="component" value="Unplaced"/>
</dbReference>
<accession>A0A7I4YD71</accession>
<dbReference type="Pfam" id="PF01681">
    <property type="entry name" value="C6"/>
    <property type="match status" value="2"/>
</dbReference>
<evidence type="ECO:0000256" key="1">
    <source>
        <dbReference type="SAM" id="SignalP"/>
    </source>
</evidence>
<feature type="domain" description="C6" evidence="2">
    <location>
        <begin position="46"/>
        <end position="137"/>
    </location>
</feature>
<evidence type="ECO:0000313" key="3">
    <source>
        <dbReference type="Proteomes" id="UP000025227"/>
    </source>
</evidence>
<dbReference type="InterPro" id="IPR002601">
    <property type="entry name" value="C6_domain"/>
</dbReference>
<dbReference type="PANTHER" id="PTHR21629">
    <property type="entry name" value="C6 DOMAIN-CONTAINING PROTEIN"/>
    <property type="match status" value="1"/>
</dbReference>
<protein>
    <submittedName>
        <fullName evidence="4">C6 domain-containing protein</fullName>
    </submittedName>
</protein>
<feature type="domain" description="C6" evidence="2">
    <location>
        <begin position="150"/>
        <end position="241"/>
    </location>
</feature>
<name>A0A7I4YD71_HAECO</name>
<dbReference type="OrthoDB" id="5836791at2759"/>
<evidence type="ECO:0000259" key="2">
    <source>
        <dbReference type="SMART" id="SM01048"/>
    </source>
</evidence>
<keyword evidence="3" id="KW-1185">Reference proteome</keyword>
<feature type="domain" description="C6" evidence="2">
    <location>
        <begin position="255"/>
        <end position="345"/>
    </location>
</feature>
<dbReference type="AlphaFoldDB" id="A0A7I4YD71"/>
<reference evidence="4" key="1">
    <citation type="submission" date="2020-12" db="UniProtKB">
        <authorList>
            <consortium name="WormBaseParasite"/>
        </authorList>
    </citation>
    <scope>IDENTIFICATION</scope>
    <source>
        <strain evidence="4">MHco3</strain>
    </source>
</reference>
<dbReference type="WBParaSite" id="HCON_00077390-00001">
    <property type="protein sequence ID" value="HCON_00077390-00001"/>
    <property type="gene ID" value="HCON_00077390"/>
</dbReference>
<dbReference type="PANTHER" id="PTHR21629:SF11">
    <property type="entry name" value="C6 DOMAIN-CONTAINING PROTEIN"/>
    <property type="match status" value="1"/>
</dbReference>